<evidence type="ECO:0008006" key="6">
    <source>
        <dbReference type="Google" id="ProtNLM"/>
    </source>
</evidence>
<dbReference type="SUPFAM" id="SSF53383">
    <property type="entry name" value="PLP-dependent transferases"/>
    <property type="match status" value="1"/>
</dbReference>
<reference evidence="4 5" key="1">
    <citation type="journal article" date="2016" name="Sci. Rep.">
        <title>Penicillium arizonense, a new, genome sequenced fungal species, reveals a high chemical diversity in secreted metabolites.</title>
        <authorList>
            <person name="Grijseels S."/>
            <person name="Nielsen J.C."/>
            <person name="Randelovic M."/>
            <person name="Nielsen J."/>
            <person name="Nielsen K.F."/>
            <person name="Workman M."/>
            <person name="Frisvad J.C."/>
        </authorList>
    </citation>
    <scope>NUCLEOTIDE SEQUENCE [LARGE SCALE GENOMIC DNA]</scope>
    <source>
        <strain evidence="4 5">CBS 141311</strain>
    </source>
</reference>
<dbReference type="Proteomes" id="UP000177622">
    <property type="component" value="Unassembled WGS sequence"/>
</dbReference>
<dbReference type="GeneID" id="34582222"/>
<gene>
    <name evidence="4" type="ORF">PENARI_c056G03455</name>
</gene>
<comment type="caution">
    <text evidence="4">The sequence shown here is derived from an EMBL/GenBank/DDBJ whole genome shotgun (WGS) entry which is preliminary data.</text>
</comment>
<evidence type="ECO:0000313" key="5">
    <source>
        <dbReference type="Proteomes" id="UP000177622"/>
    </source>
</evidence>
<evidence type="ECO:0000256" key="2">
    <source>
        <dbReference type="ARBA" id="ARBA00022898"/>
    </source>
</evidence>
<comment type="cofactor">
    <cofactor evidence="1 3">
        <name>pyridoxal 5'-phosphate</name>
        <dbReference type="ChEBI" id="CHEBI:597326"/>
    </cofactor>
</comment>
<evidence type="ECO:0000313" key="4">
    <source>
        <dbReference type="EMBL" id="OGE47198.1"/>
    </source>
</evidence>
<dbReference type="PANTHER" id="PTHR42699:SF1">
    <property type="entry name" value="CYSTATHIONINE GAMMA-SYNTHASE-RELATED"/>
    <property type="match status" value="1"/>
</dbReference>
<evidence type="ECO:0000256" key="3">
    <source>
        <dbReference type="RuleBase" id="RU362118"/>
    </source>
</evidence>
<accession>A0A1F5L1T3</accession>
<dbReference type="Gene3D" id="3.40.640.10">
    <property type="entry name" value="Type I PLP-dependent aspartate aminotransferase-like (Major domain)"/>
    <property type="match status" value="1"/>
</dbReference>
<dbReference type="OrthoDB" id="10047078at2759"/>
<name>A0A1F5L1T3_PENAI</name>
<dbReference type="STRING" id="1835702.A0A1F5L1T3"/>
<dbReference type="Gene3D" id="3.90.1150.10">
    <property type="entry name" value="Aspartate Aminotransferase, domain 1"/>
    <property type="match status" value="1"/>
</dbReference>
<dbReference type="GO" id="GO:0030170">
    <property type="term" value="F:pyridoxal phosphate binding"/>
    <property type="evidence" value="ECO:0007669"/>
    <property type="project" value="InterPro"/>
</dbReference>
<dbReference type="PANTHER" id="PTHR42699">
    <property type="match status" value="1"/>
</dbReference>
<evidence type="ECO:0000256" key="1">
    <source>
        <dbReference type="ARBA" id="ARBA00001933"/>
    </source>
</evidence>
<dbReference type="InterPro" id="IPR000277">
    <property type="entry name" value="Cys/Met-Metab_PyrdxlP-dep_enz"/>
</dbReference>
<organism evidence="4 5">
    <name type="scientific">Penicillium arizonense</name>
    <dbReference type="NCBI Taxonomy" id="1835702"/>
    <lineage>
        <taxon>Eukaryota</taxon>
        <taxon>Fungi</taxon>
        <taxon>Dikarya</taxon>
        <taxon>Ascomycota</taxon>
        <taxon>Pezizomycotina</taxon>
        <taxon>Eurotiomycetes</taxon>
        <taxon>Eurotiomycetidae</taxon>
        <taxon>Eurotiales</taxon>
        <taxon>Aspergillaceae</taxon>
        <taxon>Penicillium</taxon>
    </lineage>
</organism>
<dbReference type="Pfam" id="PF01053">
    <property type="entry name" value="Cys_Met_Meta_PP"/>
    <property type="match status" value="1"/>
</dbReference>
<dbReference type="EMBL" id="LXJU01000056">
    <property type="protein sequence ID" value="OGE47198.1"/>
    <property type="molecule type" value="Genomic_DNA"/>
</dbReference>
<keyword evidence="5" id="KW-1185">Reference proteome</keyword>
<dbReference type="AlphaFoldDB" id="A0A1F5L1T3"/>
<dbReference type="GO" id="GO:0019346">
    <property type="term" value="P:transsulfuration"/>
    <property type="evidence" value="ECO:0007669"/>
    <property type="project" value="InterPro"/>
</dbReference>
<comment type="similarity">
    <text evidence="3">Belongs to the trans-sulfuration enzymes family.</text>
</comment>
<dbReference type="InterPro" id="IPR015421">
    <property type="entry name" value="PyrdxlP-dep_Trfase_major"/>
</dbReference>
<dbReference type="InterPro" id="IPR051750">
    <property type="entry name" value="Trans-sulfuration_enzymes"/>
</dbReference>
<keyword evidence="2 3" id="KW-0663">Pyridoxal phosphate</keyword>
<sequence length="558" mass="61520">MGDYKPTKAEENAFSVWDGAQPLGTSLPTGDPHAVSFSLPTWTSVIGLMAGEDWVKNAKQTTYPRMGLCPLVSKLCEAAVKRLNQPKGMRCRIFTSHDAAIRLDQTLKKKDPTTRTYAIDFVPQSVDPEVLTWGRFILVLYADAMEEEANRFLLNHGDGISNRHAEFCLSLMPFMDTKCGPAGSQFCAAVLEPNISTIQPPPWTCSGLEEKAIVKSILADSIVSQKAGMAPVRPDDVFLYSTGMMAIGKIARVMSSTSKDATAVIYGWLYSGTKPLVEECGFYECVLYGHGSEHELDLLESSLAAGARYTVLFCEIPSNPQLHTPNLIRIKYLADKYGFTTVIDDTIGTSVNVDILPYADVVITSLTKIFNGACNAMGGSLIVNPNSKCYPMIHAQLQDSFEDVLFPLDAKILSKNCVDYADRVRRCSATAMKIAHLLAGHPLVEYVNYPTLVPSRAEYERYRREGEGYGYLLSIVFRSPDSAVQFYDALDLWKGGSIGNNNSIALPYSVLAHWDEQDWAASFGVPKHIVRLSVGLEPECELRARVLGALEKVEFVMN</sequence>
<dbReference type="GO" id="GO:0003962">
    <property type="term" value="F:cystathionine gamma-synthase activity"/>
    <property type="evidence" value="ECO:0007669"/>
    <property type="project" value="TreeGrafter"/>
</dbReference>
<protein>
    <recommendedName>
        <fullName evidence="6">Cystathionine gamma-synthase</fullName>
    </recommendedName>
</protein>
<dbReference type="InterPro" id="IPR015424">
    <property type="entry name" value="PyrdxlP-dep_Trfase"/>
</dbReference>
<dbReference type="InterPro" id="IPR015422">
    <property type="entry name" value="PyrdxlP-dep_Trfase_small"/>
</dbReference>
<proteinExistence type="inferred from homology"/>
<dbReference type="RefSeq" id="XP_022482660.1">
    <property type="nucleotide sequence ID" value="XM_022637488.1"/>
</dbReference>